<dbReference type="EMBL" id="JAUSUW010000005">
    <property type="protein sequence ID" value="MDQ0421122.1"/>
    <property type="molecule type" value="Genomic_DNA"/>
</dbReference>
<comment type="caution">
    <text evidence="1">The sequence shown here is derived from an EMBL/GenBank/DDBJ whole genome shotgun (WGS) entry which is preliminary data.</text>
</comment>
<accession>A0ABU0G729</accession>
<gene>
    <name evidence="1" type="ORF">J2045_002149</name>
</gene>
<organism evidence="1 2">
    <name type="scientific">Peteryoungia aggregata LMG 23059</name>
    <dbReference type="NCBI Taxonomy" id="1368425"/>
    <lineage>
        <taxon>Bacteria</taxon>
        <taxon>Pseudomonadati</taxon>
        <taxon>Pseudomonadota</taxon>
        <taxon>Alphaproteobacteria</taxon>
        <taxon>Hyphomicrobiales</taxon>
        <taxon>Rhizobiaceae</taxon>
        <taxon>Peteryoungia</taxon>
    </lineage>
</organism>
<name>A0ABU0G729_9HYPH</name>
<reference evidence="1 2" key="1">
    <citation type="submission" date="2023-07" db="EMBL/GenBank/DDBJ databases">
        <title>Genomic Encyclopedia of Type Strains, Phase IV (KMG-IV): sequencing the most valuable type-strain genomes for metagenomic binning, comparative biology and taxonomic classification.</title>
        <authorList>
            <person name="Goeker M."/>
        </authorList>
    </citation>
    <scope>NUCLEOTIDE SEQUENCE [LARGE SCALE GENOMIC DNA]</scope>
    <source>
        <strain evidence="1 2">DSM 1111</strain>
    </source>
</reference>
<proteinExistence type="predicted"/>
<sequence>MSAVHRPGVVIPETFIQDDRFHALIRRLRAIDGPDDEARDKAIHYALVQTGRVAPESWRSFYE</sequence>
<protein>
    <submittedName>
        <fullName evidence="1">Uncharacterized protein</fullName>
    </submittedName>
</protein>
<keyword evidence="2" id="KW-1185">Reference proteome</keyword>
<dbReference type="Proteomes" id="UP001238496">
    <property type="component" value="Unassembled WGS sequence"/>
</dbReference>
<evidence type="ECO:0000313" key="1">
    <source>
        <dbReference type="EMBL" id="MDQ0421122.1"/>
    </source>
</evidence>
<evidence type="ECO:0000313" key="2">
    <source>
        <dbReference type="Proteomes" id="UP001238496"/>
    </source>
</evidence>